<proteinExistence type="predicted"/>
<sequence length="55" mass="6422">MAFMEPWPGTCTRTYLRVFRSVLVNNNQHVLHWIRGQVSIYVHEYLLGCLSKAAD</sequence>
<keyword evidence="3" id="KW-1185">Reference proteome</keyword>
<name>A0A835VFP6_VANPL</name>
<organism evidence="1 3">
    <name type="scientific">Vanilla planifolia</name>
    <name type="common">Vanilla</name>
    <dbReference type="NCBI Taxonomy" id="51239"/>
    <lineage>
        <taxon>Eukaryota</taxon>
        <taxon>Viridiplantae</taxon>
        <taxon>Streptophyta</taxon>
        <taxon>Embryophyta</taxon>
        <taxon>Tracheophyta</taxon>
        <taxon>Spermatophyta</taxon>
        <taxon>Magnoliopsida</taxon>
        <taxon>Liliopsida</taxon>
        <taxon>Asparagales</taxon>
        <taxon>Orchidaceae</taxon>
        <taxon>Vanilloideae</taxon>
        <taxon>Vanilleae</taxon>
        <taxon>Vanilla</taxon>
    </lineage>
</organism>
<evidence type="ECO:0000313" key="1">
    <source>
        <dbReference type="EMBL" id="KAG0498984.1"/>
    </source>
</evidence>
<dbReference type="EMBL" id="JADCNL010000001">
    <property type="protein sequence ID" value="KAG0498984.1"/>
    <property type="molecule type" value="Genomic_DNA"/>
</dbReference>
<evidence type="ECO:0000313" key="4">
    <source>
        <dbReference type="Proteomes" id="UP000639772"/>
    </source>
</evidence>
<dbReference type="AlphaFoldDB" id="A0A835VFP6"/>
<evidence type="ECO:0000313" key="3">
    <source>
        <dbReference type="Proteomes" id="UP000636800"/>
    </source>
</evidence>
<dbReference type="Proteomes" id="UP000639772">
    <property type="component" value="Chromosome 1"/>
</dbReference>
<reference evidence="3 4" key="1">
    <citation type="journal article" date="2020" name="Nat. Food">
        <title>A phased Vanilla planifolia genome enables genetic improvement of flavour and production.</title>
        <authorList>
            <person name="Hasing T."/>
            <person name="Tang H."/>
            <person name="Brym M."/>
            <person name="Khazi F."/>
            <person name="Huang T."/>
            <person name="Chambers A.H."/>
        </authorList>
    </citation>
    <scope>NUCLEOTIDE SEQUENCE [LARGE SCALE GENOMIC DNA]</scope>
    <source>
        <tissue evidence="1">Leaf</tissue>
    </source>
</reference>
<evidence type="ECO:0000313" key="2">
    <source>
        <dbReference type="EMBL" id="KAG0503212.1"/>
    </source>
</evidence>
<accession>A0A835VFP6</accession>
<dbReference type="EMBL" id="JADCNM010000001">
    <property type="protein sequence ID" value="KAG0503212.1"/>
    <property type="molecule type" value="Genomic_DNA"/>
</dbReference>
<comment type="caution">
    <text evidence="1">The sequence shown here is derived from an EMBL/GenBank/DDBJ whole genome shotgun (WGS) entry which is preliminary data.</text>
</comment>
<dbReference type="Proteomes" id="UP000636800">
    <property type="component" value="Chromosome 1"/>
</dbReference>
<protein>
    <submittedName>
        <fullName evidence="1">Uncharacterized protein</fullName>
    </submittedName>
</protein>
<gene>
    <name evidence="2" type="ORF">HPP92_003284</name>
    <name evidence="1" type="ORF">HPP92_003675</name>
</gene>